<evidence type="ECO:0000256" key="2">
    <source>
        <dbReference type="ARBA" id="ARBA00022475"/>
    </source>
</evidence>
<evidence type="ECO:0000256" key="1">
    <source>
        <dbReference type="ARBA" id="ARBA00004651"/>
    </source>
</evidence>
<keyword evidence="9" id="KW-0813">Transport</keyword>
<feature type="transmembrane region" description="Helical" evidence="9">
    <location>
        <begin position="32"/>
        <end position="54"/>
    </location>
</feature>
<evidence type="ECO:0000256" key="4">
    <source>
        <dbReference type="ARBA" id="ARBA00022989"/>
    </source>
</evidence>
<reference evidence="10 11" key="1">
    <citation type="submission" date="2018-08" db="EMBL/GenBank/DDBJ databases">
        <title>Meiothermus granaticius genome AF-68 sequencing project.</title>
        <authorList>
            <person name="Da Costa M.S."/>
            <person name="Albuquerque L."/>
            <person name="Raposo P."/>
            <person name="Froufe H.J.C."/>
            <person name="Barroso C.S."/>
            <person name="Egas C."/>
        </authorList>
    </citation>
    <scope>NUCLEOTIDE SEQUENCE [LARGE SCALE GENOMIC DNA]</scope>
    <source>
        <strain evidence="10 11">AF-68</strain>
    </source>
</reference>
<gene>
    <name evidence="10" type="primary">crcB_1</name>
    <name evidence="9" type="synonym">crcB</name>
    <name evidence="9" type="synonym">fluC</name>
    <name evidence="10" type="ORF">Mgrana_00443</name>
</gene>
<comment type="caution">
    <text evidence="10">The sequence shown here is derived from an EMBL/GenBank/DDBJ whole genome shotgun (WGS) entry which is preliminary data.</text>
</comment>
<feature type="binding site" evidence="9">
    <location>
        <position position="77"/>
    </location>
    <ligand>
        <name>Na(+)</name>
        <dbReference type="ChEBI" id="CHEBI:29101"/>
        <note>structural</note>
    </ligand>
</feature>
<dbReference type="Proteomes" id="UP000266178">
    <property type="component" value="Unassembled WGS sequence"/>
</dbReference>
<comment type="catalytic activity">
    <reaction evidence="8">
        <text>fluoride(in) = fluoride(out)</text>
        <dbReference type="Rhea" id="RHEA:76159"/>
        <dbReference type="ChEBI" id="CHEBI:17051"/>
    </reaction>
    <physiologicalReaction direction="left-to-right" evidence="8">
        <dbReference type="Rhea" id="RHEA:76160"/>
    </physiologicalReaction>
</comment>
<dbReference type="HAMAP" id="MF_00454">
    <property type="entry name" value="FluC"/>
    <property type="match status" value="1"/>
</dbReference>
<evidence type="ECO:0000256" key="5">
    <source>
        <dbReference type="ARBA" id="ARBA00023136"/>
    </source>
</evidence>
<dbReference type="EMBL" id="QWLB01000004">
    <property type="protein sequence ID" value="RIH93619.1"/>
    <property type="molecule type" value="Genomic_DNA"/>
</dbReference>
<feature type="transmembrane region" description="Helical" evidence="9">
    <location>
        <begin position="66"/>
        <end position="84"/>
    </location>
</feature>
<sequence>MNSYVYVMLGGAVGSALRYGLGAYIQRLSGPGFPWSTFVINILGSLVIGVLLRLSGEGSLSQEGRWLLAVGFCGGFTTFSTLSWETLTLVQGSQWISALAYALGSLGLGLLAVFGGYWVGGRMVA</sequence>
<evidence type="ECO:0000313" key="11">
    <source>
        <dbReference type="Proteomes" id="UP000266178"/>
    </source>
</evidence>
<dbReference type="Pfam" id="PF02537">
    <property type="entry name" value="CRCB"/>
    <property type="match status" value="1"/>
</dbReference>
<keyword evidence="9" id="KW-0406">Ion transport</keyword>
<dbReference type="AlphaFoldDB" id="A0A399FDW1"/>
<dbReference type="InterPro" id="IPR003691">
    <property type="entry name" value="FluC"/>
</dbReference>
<evidence type="ECO:0000256" key="3">
    <source>
        <dbReference type="ARBA" id="ARBA00022692"/>
    </source>
</evidence>
<dbReference type="NCBIfam" id="TIGR00494">
    <property type="entry name" value="crcB"/>
    <property type="match status" value="1"/>
</dbReference>
<accession>A0A399FDW1</accession>
<keyword evidence="3 9" id="KW-0812">Transmembrane</keyword>
<comment type="activity regulation">
    <text evidence="9">Na(+) is not transported, but it plays an essential structural role and its presence is essential for fluoride channel function.</text>
</comment>
<evidence type="ECO:0000256" key="7">
    <source>
        <dbReference type="ARBA" id="ARBA00035120"/>
    </source>
</evidence>
<dbReference type="GO" id="GO:0046872">
    <property type="term" value="F:metal ion binding"/>
    <property type="evidence" value="ECO:0007669"/>
    <property type="project" value="UniProtKB-KW"/>
</dbReference>
<keyword evidence="4 9" id="KW-1133">Transmembrane helix</keyword>
<keyword evidence="9" id="KW-0915">Sodium</keyword>
<dbReference type="PANTHER" id="PTHR28259">
    <property type="entry name" value="FLUORIDE EXPORT PROTEIN 1-RELATED"/>
    <property type="match status" value="1"/>
</dbReference>
<comment type="subcellular location">
    <subcellularLocation>
        <location evidence="1 9">Cell membrane</location>
        <topology evidence="1 9">Multi-pass membrane protein</topology>
    </subcellularLocation>
</comment>
<feature type="binding site" evidence="9">
    <location>
        <position position="74"/>
    </location>
    <ligand>
        <name>Na(+)</name>
        <dbReference type="ChEBI" id="CHEBI:29101"/>
        <note>structural</note>
    </ligand>
</feature>
<dbReference type="GO" id="GO:0005886">
    <property type="term" value="C:plasma membrane"/>
    <property type="evidence" value="ECO:0007669"/>
    <property type="project" value="UniProtKB-SubCell"/>
</dbReference>
<dbReference type="GO" id="GO:0140114">
    <property type="term" value="P:cellular detoxification of fluoride"/>
    <property type="evidence" value="ECO:0007669"/>
    <property type="project" value="UniProtKB-UniRule"/>
</dbReference>
<comment type="function">
    <text evidence="9">Fluoride-specific ion channel. Important for reducing fluoride concentration in the cell, thus reducing its toxicity.</text>
</comment>
<evidence type="ECO:0000256" key="9">
    <source>
        <dbReference type="HAMAP-Rule" id="MF_00454"/>
    </source>
</evidence>
<feature type="transmembrane region" description="Helical" evidence="9">
    <location>
        <begin position="96"/>
        <end position="119"/>
    </location>
</feature>
<organism evidence="10 11">
    <name type="scientific">Meiothermus granaticius NBRC 107808</name>
    <dbReference type="NCBI Taxonomy" id="1227551"/>
    <lineage>
        <taxon>Bacteria</taxon>
        <taxon>Thermotogati</taxon>
        <taxon>Deinococcota</taxon>
        <taxon>Deinococci</taxon>
        <taxon>Thermales</taxon>
        <taxon>Thermaceae</taxon>
        <taxon>Meiothermus</taxon>
    </lineage>
</organism>
<keyword evidence="6 9" id="KW-0407">Ion channel</keyword>
<keyword evidence="5 9" id="KW-0472">Membrane</keyword>
<dbReference type="PANTHER" id="PTHR28259:SF1">
    <property type="entry name" value="FLUORIDE EXPORT PROTEIN 1-RELATED"/>
    <property type="match status" value="1"/>
</dbReference>
<evidence type="ECO:0000313" key="10">
    <source>
        <dbReference type="EMBL" id="RIH93619.1"/>
    </source>
</evidence>
<protein>
    <recommendedName>
        <fullName evidence="9">Fluoride-specific ion channel FluC</fullName>
    </recommendedName>
</protein>
<evidence type="ECO:0000256" key="6">
    <source>
        <dbReference type="ARBA" id="ARBA00023303"/>
    </source>
</evidence>
<evidence type="ECO:0000256" key="8">
    <source>
        <dbReference type="ARBA" id="ARBA00035585"/>
    </source>
</evidence>
<proteinExistence type="inferred from homology"/>
<comment type="similarity">
    <text evidence="7 9">Belongs to the fluoride channel Fluc/FEX (TC 1.A.43) family.</text>
</comment>
<dbReference type="GO" id="GO:0062054">
    <property type="term" value="F:fluoride channel activity"/>
    <property type="evidence" value="ECO:0007669"/>
    <property type="project" value="UniProtKB-UniRule"/>
</dbReference>
<keyword evidence="11" id="KW-1185">Reference proteome</keyword>
<keyword evidence="2 9" id="KW-1003">Cell membrane</keyword>
<name>A0A399FDW1_9DEIN</name>
<keyword evidence="9" id="KW-0479">Metal-binding</keyword>
<dbReference type="RefSeq" id="WP_119355971.1">
    <property type="nucleotide sequence ID" value="NZ_BJXM01000009.1"/>
</dbReference>
<dbReference type="OrthoDB" id="9815830at2"/>